<dbReference type="PANTHER" id="PTHR47979">
    <property type="entry name" value="DRAB11-RELATED"/>
    <property type="match status" value="1"/>
</dbReference>
<reference evidence="3 4" key="1">
    <citation type="submission" date="2024-03" db="EMBL/GenBank/DDBJ databases">
        <title>The Acrasis kona genome and developmental transcriptomes reveal deep origins of eukaryotic multicellular pathways.</title>
        <authorList>
            <person name="Sheikh S."/>
            <person name="Fu C.-J."/>
            <person name="Brown M.W."/>
            <person name="Baldauf S.L."/>
        </authorList>
    </citation>
    <scope>NUCLEOTIDE SEQUENCE [LARGE SCALE GENOMIC DNA]</scope>
    <source>
        <strain evidence="3 4">ATCC MYA-3509</strain>
    </source>
</reference>
<dbReference type="Gene3D" id="3.40.50.300">
    <property type="entry name" value="P-loop containing nucleotide triphosphate hydrolases"/>
    <property type="match status" value="1"/>
</dbReference>
<protein>
    <submittedName>
        <fullName evidence="3">Ras-related protein Rab</fullName>
    </submittedName>
</protein>
<proteinExistence type="inferred from homology"/>
<evidence type="ECO:0000256" key="2">
    <source>
        <dbReference type="SAM" id="MobiDB-lite"/>
    </source>
</evidence>
<feature type="compositionally biased region" description="Polar residues" evidence="2">
    <location>
        <begin position="1"/>
        <end position="12"/>
    </location>
</feature>
<dbReference type="SMART" id="SM00176">
    <property type="entry name" value="RAN"/>
    <property type="match status" value="1"/>
</dbReference>
<dbReference type="Pfam" id="PF00071">
    <property type="entry name" value="Ras"/>
    <property type="match status" value="1"/>
</dbReference>
<evidence type="ECO:0000313" key="3">
    <source>
        <dbReference type="EMBL" id="KAL0482345.1"/>
    </source>
</evidence>
<dbReference type="Proteomes" id="UP001431209">
    <property type="component" value="Unassembled WGS sequence"/>
</dbReference>
<organism evidence="3 4">
    <name type="scientific">Acrasis kona</name>
    <dbReference type="NCBI Taxonomy" id="1008807"/>
    <lineage>
        <taxon>Eukaryota</taxon>
        <taxon>Discoba</taxon>
        <taxon>Heterolobosea</taxon>
        <taxon>Tetramitia</taxon>
        <taxon>Eutetramitia</taxon>
        <taxon>Acrasidae</taxon>
        <taxon>Acrasis</taxon>
    </lineage>
</organism>
<dbReference type="InterPro" id="IPR027417">
    <property type="entry name" value="P-loop_NTPase"/>
</dbReference>
<dbReference type="SUPFAM" id="SSF52540">
    <property type="entry name" value="P-loop containing nucleoside triphosphate hydrolases"/>
    <property type="match status" value="1"/>
</dbReference>
<dbReference type="PROSITE" id="PS51417">
    <property type="entry name" value="ARF"/>
    <property type="match status" value="1"/>
</dbReference>
<evidence type="ECO:0000256" key="1">
    <source>
        <dbReference type="ARBA" id="ARBA00006270"/>
    </source>
</evidence>
<dbReference type="SMART" id="SM00174">
    <property type="entry name" value="RHO"/>
    <property type="match status" value="1"/>
</dbReference>
<dbReference type="PROSITE" id="PS51421">
    <property type="entry name" value="RAS"/>
    <property type="match status" value="1"/>
</dbReference>
<name>A0AAW2YYT5_9EUKA</name>
<gene>
    <name evidence="3" type="ORF">AKO1_012981</name>
</gene>
<dbReference type="FunFam" id="3.40.50.300:FF:002456">
    <property type="entry name" value="Small GTP-binding protein, putative"/>
    <property type="match status" value="1"/>
</dbReference>
<dbReference type="InterPro" id="IPR005225">
    <property type="entry name" value="Small_GTP-bd"/>
</dbReference>
<dbReference type="SMART" id="SM00177">
    <property type="entry name" value="ARF"/>
    <property type="match status" value="1"/>
</dbReference>
<dbReference type="EMBL" id="JAOPGA020000840">
    <property type="protein sequence ID" value="KAL0482345.1"/>
    <property type="molecule type" value="Genomic_DNA"/>
</dbReference>
<comment type="caution">
    <text evidence="3">The sequence shown here is derived from an EMBL/GenBank/DDBJ whole genome shotgun (WGS) entry which is preliminary data.</text>
</comment>
<dbReference type="CDD" id="cd00154">
    <property type="entry name" value="Rab"/>
    <property type="match status" value="1"/>
</dbReference>
<dbReference type="NCBIfam" id="TIGR00231">
    <property type="entry name" value="small_GTP"/>
    <property type="match status" value="1"/>
</dbReference>
<dbReference type="InterPro" id="IPR050209">
    <property type="entry name" value="Rab_GTPases_membrane_traffic"/>
</dbReference>
<sequence>MGNFCSSKSGGSVETDKDGDIKIDNSSEPKFKLVIVGDSTVGKTSLLTKIIDKDFNMQTTPTVGVDFKNVVVEVYNKKVHLQIWDTAGQERFRSIAAQYYRRANGCLLLFDITRRETFTALPRWIEDITTNSNELVKITVVGNKKDLSDSRKVTENEADMFCLRQKNNINYTEISVKETDQEAITHIFEEMAKEILNQREANINSPSF</sequence>
<accession>A0AAW2YYT5</accession>
<keyword evidence="4" id="KW-1185">Reference proteome</keyword>
<dbReference type="SMART" id="SM00175">
    <property type="entry name" value="RAB"/>
    <property type="match status" value="1"/>
</dbReference>
<dbReference type="GO" id="GO:0003924">
    <property type="term" value="F:GTPase activity"/>
    <property type="evidence" value="ECO:0007669"/>
    <property type="project" value="InterPro"/>
</dbReference>
<dbReference type="PRINTS" id="PR00449">
    <property type="entry name" value="RASTRNSFRMNG"/>
</dbReference>
<dbReference type="GO" id="GO:0005525">
    <property type="term" value="F:GTP binding"/>
    <property type="evidence" value="ECO:0007669"/>
    <property type="project" value="InterPro"/>
</dbReference>
<dbReference type="SMART" id="SM00173">
    <property type="entry name" value="RAS"/>
    <property type="match status" value="1"/>
</dbReference>
<evidence type="ECO:0000313" key="4">
    <source>
        <dbReference type="Proteomes" id="UP001431209"/>
    </source>
</evidence>
<dbReference type="InterPro" id="IPR001806">
    <property type="entry name" value="Small_GTPase"/>
</dbReference>
<comment type="similarity">
    <text evidence="1">Belongs to the small GTPase superfamily. Rab family.</text>
</comment>
<feature type="region of interest" description="Disordered" evidence="2">
    <location>
        <begin position="1"/>
        <end position="21"/>
    </location>
</feature>
<dbReference type="AlphaFoldDB" id="A0AAW2YYT5"/>
<dbReference type="PROSITE" id="PS51420">
    <property type="entry name" value="RHO"/>
    <property type="match status" value="1"/>
</dbReference>
<dbReference type="PROSITE" id="PS51419">
    <property type="entry name" value="RAB"/>
    <property type="match status" value="1"/>
</dbReference>